<comment type="caution">
    <text evidence="1">The sequence shown here is derived from an EMBL/GenBank/DDBJ whole genome shotgun (WGS) entry which is preliminary data.</text>
</comment>
<dbReference type="InterPro" id="IPR052036">
    <property type="entry name" value="Hydrolase/PRTase-associated"/>
</dbReference>
<dbReference type="RefSeq" id="WP_189005154.1">
    <property type="nucleotide sequence ID" value="NZ_BMPP01000003.1"/>
</dbReference>
<gene>
    <name evidence="1" type="ORF">GCM10008955_10130</name>
</gene>
<dbReference type="SUPFAM" id="SSF159501">
    <property type="entry name" value="EreA/ChaN-like"/>
    <property type="match status" value="1"/>
</dbReference>
<sequence>MTRPENMALEILRREQRPLTSDADLLPLLDAIGDARFVLIGEGSHGTHEFYEERARLTRLLIEQRGFTAVAVEADWPDAYRVNRFVRGDAGADESAAGALGDFQRFPRWMWRNSVVEEFVTWLRAHNASGRARPVGFYGLDLYSLHRSMNAVIEYLQEVDQDAAQRARERYGCFEMFGENPQAYGYATEHGAWEPCEQEAMQQLLELQRRETELTAGQQVSDDEHFFAEQNARLARNAEQYYRAMFRGRESSWNIRDTHMVETLEALVEHARGRGEEARVVVWAHNSHLGDARASAMGWQRGEVNLGQLTRERWPESTFIIGQTTYDGQVLAAHDWDEPGLVMNVRPGLHGSLEALLHEVGERFWLDLRAGAPVAGALTQEQLQRFIGVIYRPATERWSHYVETTPAGQYDALLHINRTRALRPLDADAGDAQEEVPDLYPTGQ</sequence>
<dbReference type="PANTHER" id="PTHR31299">
    <property type="entry name" value="ESTERASE, PUTATIVE (AFU_ORTHOLOGUE AFUA_1G05850)-RELATED"/>
    <property type="match status" value="1"/>
</dbReference>
<dbReference type="Gene3D" id="1.20.1440.30">
    <property type="entry name" value="Biosynthetic Protein domain"/>
    <property type="match status" value="1"/>
</dbReference>
<dbReference type="PIRSF" id="PIRSF036794">
    <property type="entry name" value="UCP_erythr_ester"/>
    <property type="match status" value="1"/>
</dbReference>
<evidence type="ECO:0000313" key="1">
    <source>
        <dbReference type="EMBL" id="GGK18660.1"/>
    </source>
</evidence>
<dbReference type="InterPro" id="IPR014622">
    <property type="entry name" value="UCP036794_erythomycin"/>
</dbReference>
<reference evidence="2" key="1">
    <citation type="journal article" date="2019" name="Int. J. Syst. Evol. Microbiol.">
        <title>The Global Catalogue of Microorganisms (GCM) 10K type strain sequencing project: providing services to taxonomists for standard genome sequencing and annotation.</title>
        <authorList>
            <consortium name="The Broad Institute Genomics Platform"/>
            <consortium name="The Broad Institute Genome Sequencing Center for Infectious Disease"/>
            <person name="Wu L."/>
            <person name="Ma J."/>
        </authorList>
    </citation>
    <scope>NUCLEOTIDE SEQUENCE [LARGE SCALE GENOMIC DNA]</scope>
    <source>
        <strain evidence="2">JCM 30331</strain>
    </source>
</reference>
<dbReference type="Gene3D" id="3.40.1660.10">
    <property type="entry name" value="EreA-like (biosynthetic domain)"/>
    <property type="match status" value="1"/>
</dbReference>
<accession>A0ABQ2ERG9</accession>
<evidence type="ECO:0000313" key="2">
    <source>
        <dbReference type="Proteomes" id="UP000647587"/>
    </source>
</evidence>
<dbReference type="EMBL" id="BMPP01000003">
    <property type="protein sequence ID" value="GGK18660.1"/>
    <property type="molecule type" value="Genomic_DNA"/>
</dbReference>
<name>A0ABQ2ERG9_9DEIO</name>
<dbReference type="Proteomes" id="UP000647587">
    <property type="component" value="Unassembled WGS sequence"/>
</dbReference>
<proteinExistence type="predicted"/>
<protein>
    <recommendedName>
        <fullName evidence="3">Erythromycin esterase family protein</fullName>
    </recommendedName>
</protein>
<dbReference type="PANTHER" id="PTHR31299:SF0">
    <property type="entry name" value="ESTERASE, PUTATIVE (AFU_ORTHOLOGUE AFUA_1G05850)-RELATED"/>
    <property type="match status" value="1"/>
</dbReference>
<keyword evidence="2" id="KW-1185">Reference proteome</keyword>
<dbReference type="CDD" id="cd14728">
    <property type="entry name" value="Ere-like"/>
    <property type="match status" value="1"/>
</dbReference>
<organism evidence="1 2">
    <name type="scientific">Deinococcus malanensis</name>
    <dbReference type="NCBI Taxonomy" id="1706855"/>
    <lineage>
        <taxon>Bacteria</taxon>
        <taxon>Thermotogati</taxon>
        <taxon>Deinococcota</taxon>
        <taxon>Deinococci</taxon>
        <taxon>Deinococcales</taxon>
        <taxon>Deinococcaceae</taxon>
        <taxon>Deinococcus</taxon>
    </lineage>
</organism>
<dbReference type="Pfam" id="PF05139">
    <property type="entry name" value="Erythro_esteras"/>
    <property type="match status" value="1"/>
</dbReference>
<dbReference type="InterPro" id="IPR007815">
    <property type="entry name" value="Emycin_Estase"/>
</dbReference>
<evidence type="ECO:0008006" key="3">
    <source>
        <dbReference type="Google" id="ProtNLM"/>
    </source>
</evidence>
<dbReference type="Gene3D" id="3.30.1870.10">
    <property type="entry name" value="EreA-like, domain 2"/>
    <property type="match status" value="1"/>
</dbReference>